<dbReference type="PANTHER" id="PTHR46550:SF1">
    <property type="entry name" value="F-BOX PROTEIN 3"/>
    <property type="match status" value="1"/>
</dbReference>
<dbReference type="EMBL" id="AUSU01005218">
    <property type="protein sequence ID" value="EPS63827.1"/>
    <property type="molecule type" value="Genomic_DNA"/>
</dbReference>
<accession>S8DV97</accession>
<proteinExistence type="predicted"/>
<feature type="non-terminal residue" evidence="4">
    <location>
        <position position="123"/>
    </location>
</feature>
<dbReference type="GO" id="GO:0005737">
    <property type="term" value="C:cytoplasm"/>
    <property type="evidence" value="ECO:0007669"/>
    <property type="project" value="TreeGrafter"/>
</dbReference>
<dbReference type="PANTHER" id="PTHR46550">
    <property type="entry name" value="F-BOX ONLY PROTEIN 3"/>
    <property type="match status" value="1"/>
</dbReference>
<dbReference type="InterPro" id="IPR052121">
    <property type="entry name" value="F-box_SCF_Substrate_Recog"/>
</dbReference>
<dbReference type="Gene3D" id="1.20.1280.50">
    <property type="match status" value="1"/>
</dbReference>
<keyword evidence="2" id="KW-0833">Ubl conjugation pathway</keyword>
<sequence>SDDEDEQLAHFLESEILSGICDQVSDEIGEIPMAKRRRHTGDGDDRFMVRIQTGILCQIPPELVLYILKFLSSEDLVSCSLVCRFLNFAASDESLWRRLYGIRWGLLPWKKPRECAWKKLYIQ</sequence>
<dbReference type="Pfam" id="PF12937">
    <property type="entry name" value="F-box-like"/>
    <property type="match status" value="1"/>
</dbReference>
<gene>
    <name evidence="4" type="ORF">M569_10958</name>
</gene>
<evidence type="ECO:0000256" key="2">
    <source>
        <dbReference type="ARBA" id="ARBA00022786"/>
    </source>
</evidence>
<feature type="non-terminal residue" evidence="4">
    <location>
        <position position="1"/>
    </location>
</feature>
<dbReference type="OrthoDB" id="3219396at2759"/>
<organism evidence="4 5">
    <name type="scientific">Genlisea aurea</name>
    <dbReference type="NCBI Taxonomy" id="192259"/>
    <lineage>
        <taxon>Eukaryota</taxon>
        <taxon>Viridiplantae</taxon>
        <taxon>Streptophyta</taxon>
        <taxon>Embryophyta</taxon>
        <taxon>Tracheophyta</taxon>
        <taxon>Spermatophyta</taxon>
        <taxon>Magnoliopsida</taxon>
        <taxon>eudicotyledons</taxon>
        <taxon>Gunneridae</taxon>
        <taxon>Pentapetalae</taxon>
        <taxon>asterids</taxon>
        <taxon>lamiids</taxon>
        <taxon>Lamiales</taxon>
        <taxon>Lentibulariaceae</taxon>
        <taxon>Genlisea</taxon>
    </lineage>
</organism>
<protein>
    <recommendedName>
        <fullName evidence="3">F-box domain-containing protein</fullName>
    </recommendedName>
</protein>
<dbReference type="SMART" id="SM00256">
    <property type="entry name" value="FBOX"/>
    <property type="match status" value="1"/>
</dbReference>
<feature type="domain" description="F-box" evidence="3">
    <location>
        <begin position="53"/>
        <end position="99"/>
    </location>
</feature>
<dbReference type="SUPFAM" id="SSF81383">
    <property type="entry name" value="F-box domain"/>
    <property type="match status" value="1"/>
</dbReference>
<comment type="pathway">
    <text evidence="1">Protein modification; protein ubiquitination.</text>
</comment>
<dbReference type="FunFam" id="1.20.1280.50:FF:000048">
    <property type="entry name" value="F-box family protein-like"/>
    <property type="match status" value="1"/>
</dbReference>
<dbReference type="PROSITE" id="PS50181">
    <property type="entry name" value="FBOX"/>
    <property type="match status" value="1"/>
</dbReference>
<comment type="caution">
    <text evidence="4">The sequence shown here is derived from an EMBL/GenBank/DDBJ whole genome shotgun (WGS) entry which is preliminary data.</text>
</comment>
<reference evidence="4 5" key="1">
    <citation type="journal article" date="2013" name="BMC Genomics">
        <title>The miniature genome of a carnivorous plant Genlisea aurea contains a low number of genes and short non-coding sequences.</title>
        <authorList>
            <person name="Leushkin E.V."/>
            <person name="Sutormin R.A."/>
            <person name="Nabieva E.R."/>
            <person name="Penin A.A."/>
            <person name="Kondrashov A.S."/>
            <person name="Logacheva M.D."/>
        </authorList>
    </citation>
    <scope>NUCLEOTIDE SEQUENCE [LARGE SCALE GENOMIC DNA]</scope>
</reference>
<evidence type="ECO:0000313" key="5">
    <source>
        <dbReference type="Proteomes" id="UP000015453"/>
    </source>
</evidence>
<keyword evidence="5" id="KW-1185">Reference proteome</keyword>
<dbReference type="InterPro" id="IPR001810">
    <property type="entry name" value="F-box_dom"/>
</dbReference>
<evidence type="ECO:0000259" key="3">
    <source>
        <dbReference type="PROSITE" id="PS50181"/>
    </source>
</evidence>
<dbReference type="AlphaFoldDB" id="S8DV97"/>
<evidence type="ECO:0000256" key="1">
    <source>
        <dbReference type="ARBA" id="ARBA00004906"/>
    </source>
</evidence>
<dbReference type="Proteomes" id="UP000015453">
    <property type="component" value="Unassembled WGS sequence"/>
</dbReference>
<dbReference type="InterPro" id="IPR036047">
    <property type="entry name" value="F-box-like_dom_sf"/>
</dbReference>
<evidence type="ECO:0000313" key="4">
    <source>
        <dbReference type="EMBL" id="EPS63827.1"/>
    </source>
</evidence>
<name>S8DV97_9LAMI</name>